<reference evidence="2 3" key="1">
    <citation type="submission" date="2019-09" db="EMBL/GenBank/DDBJ databases">
        <title>Bird 10,000 Genomes (B10K) Project - Family phase.</title>
        <authorList>
            <person name="Zhang G."/>
        </authorList>
    </citation>
    <scope>NUCLEOTIDE SEQUENCE [LARGE SCALE GENOMIC DNA]</scope>
    <source>
        <strain evidence="2">B10K-DU-001-01</strain>
        <tissue evidence="2">Muscle</tissue>
    </source>
</reference>
<keyword evidence="3" id="KW-1185">Reference proteome</keyword>
<organism evidence="2 3">
    <name type="scientific">Cephalopterus ornatus</name>
    <name type="common">Amazonian umbrellabird</name>
    <dbReference type="NCBI Taxonomy" id="114276"/>
    <lineage>
        <taxon>Eukaryota</taxon>
        <taxon>Metazoa</taxon>
        <taxon>Chordata</taxon>
        <taxon>Craniata</taxon>
        <taxon>Vertebrata</taxon>
        <taxon>Euteleostomi</taxon>
        <taxon>Archelosauria</taxon>
        <taxon>Archosauria</taxon>
        <taxon>Dinosauria</taxon>
        <taxon>Saurischia</taxon>
        <taxon>Theropoda</taxon>
        <taxon>Coelurosauria</taxon>
        <taxon>Aves</taxon>
        <taxon>Neognathae</taxon>
        <taxon>Neoaves</taxon>
        <taxon>Telluraves</taxon>
        <taxon>Australaves</taxon>
        <taxon>Passeriformes</taxon>
        <taxon>Cotingidae</taxon>
        <taxon>Cephalopterus</taxon>
    </lineage>
</organism>
<evidence type="ECO:0000313" key="3">
    <source>
        <dbReference type="Proteomes" id="UP000543364"/>
    </source>
</evidence>
<sequence length="1529" mass="172396">MAAIYSGIYVKLKSSKTSWEDKLKLARFAWISHQCFLPNKEQVLLDWVSHTLVSNYSKKLELDDEVVEKLWTYLDNVIHSRRLQDLLKSGKTIGLSFSIAQVINERLSEACCQKTQKNIGTVLNCSSGILSTPSLSIIYTAKCELLVDLLSKLCKLACQKLASDDAVGSQLFSVLQLTFAQYLLIQRQQTNPNRVFGQVTGHLLQPCLLLRHLLTVRGWTQADDNHVRQHLSREIRNQIETLLQAGLFQVELFSSYKEELLPEQEVQEKKKGALKSLLLPANTVQTNLGSDFCEPALHGVVVAGSVSLLYKLFLDSYCKAENHLVCFHMFSRLFGCLRLSDLQQGGREHTLSPVDWSTELLALEQLLSLVLSSDIYNVASDRIRHKEVQFGFYRKLAQMLLTHSQASIPAWFRCLKLLISLNHLIVEPDLDDLVSSAWIDAEASEPRTKKPQETLINTVFQTYSKLRQFPRLFEEVLTVICRPAVDELRPPIFSAGLTLKLRECLLELPPNQILDILCLFVEKCQTLIIPAVEGSTDMALKLMAVCSVLHAFLFNMRSLDDVTPSPVVLRTQSLLAKIQKGIIQPLMELLQAPRREEEKSDLWLRKASDTTLLLVYTWVEVDALFGVSCTKYVSPTAEFAGAVTEPAARQGHFSISAFLPGLREQSWERVMEIANSFASPSKYCLELLTLQKMKMILMQTKADLQALQHAAAFILESGRSIMSRGESEPWDGDISTISDLTYPTAHWHLVMSNLTILLPYISLKDVEYIANVLLETLMLAKAQEAAMEQEPSISTEKISLGLMHSSFLPEMKILHCAFLTRLINKFSMVLPTATRGLVDLPLLQLKSWLLAKPLTCWKYHQKTNLSLSWKTLEKVAQCIVLLAKSGCPVTLKESQLESCLGLLDIFSLLKLDSLLPSDCTRCFLVLLSLLANTRASVSCSKLLLLKFLSTCLHLLRCLQAGRNANSVFKVLHASDVLEVVMTSQFTVSKFFSDVFTVPVWAQYLQEVQAFLENFLQMVIERRQSVRLNLEKFISFLVSCKPDTGVAKSKDRKNWNPAAEQLLLMAFTTLCHVVTIYLQQLPEKKLHSADVLSALLEPVVLQMVRTVEHGLQSNTPNKLLPVAFIPSVTTLLKADLSHPVRRGWQKEPSGFLEQPRIKLYREFYSQILRELPCAGDNLQFLQPALQFLTVFCSVPELYPGKETAVMVGFAIKKLLSGPAITTQVIRSMEMELREVLVQLLGNCSAEEFYAIMRLVLQGLELRNVWQQKAKEVLSAVTLTKLLLSCPLSGDKVKAFWFTSPQIITALAMQTKEACQDPSLISIIVVPILETVAALLRQGEGVLVNPHHVSLAFSILLTVPLDHLKLEDYRSVFLGVHEVLFSIVQCHPKVLLKAAPSFLNSFHRLVVSVMHEGRQKGDRGNTDEFEVILQCAHLVERMYTHIAAEMEDFTVFSAFMVAQYVTELQKVTLHPAVKTHLTEGIYHILDLCIERDIKFLNASLPAGVREVFKDLYNDYNHYHKAKKQGEEKYTA</sequence>
<comment type="caution">
    <text evidence="2">The sequence shown here is derived from an EMBL/GenBank/DDBJ whole genome shotgun (WGS) entry which is preliminary data.</text>
</comment>
<dbReference type="GO" id="GO:0042254">
    <property type="term" value="P:ribosome biogenesis"/>
    <property type="evidence" value="ECO:0007669"/>
    <property type="project" value="TreeGrafter"/>
</dbReference>
<proteinExistence type="predicted"/>
<name>A0A7K5UER4_CEPOR</name>
<dbReference type="EMBL" id="VZRE01011443">
    <property type="protein sequence ID" value="NWU14285.1"/>
    <property type="molecule type" value="Genomic_DNA"/>
</dbReference>
<dbReference type="Proteomes" id="UP000543364">
    <property type="component" value="Unassembled WGS sequence"/>
</dbReference>
<dbReference type="GO" id="GO:0005730">
    <property type="term" value="C:nucleolus"/>
    <property type="evidence" value="ECO:0007669"/>
    <property type="project" value="TreeGrafter"/>
</dbReference>
<feature type="non-terminal residue" evidence="2">
    <location>
        <position position="1"/>
    </location>
</feature>
<feature type="domain" description="Nucleolar 27S pre-rRNA processing Urb2/Npa2 C-terminal" evidence="1">
    <location>
        <begin position="1326"/>
        <end position="1521"/>
    </location>
</feature>
<dbReference type="PANTHER" id="PTHR15682">
    <property type="entry name" value="UNHEALTHY RIBOSOME BIOGENESIS PROTEIN 2 HOMOLOG"/>
    <property type="match status" value="1"/>
</dbReference>
<dbReference type="PANTHER" id="PTHR15682:SF2">
    <property type="entry name" value="UNHEALTHY RIBOSOME BIOGENESIS PROTEIN 2 HOMOLOG"/>
    <property type="match status" value="1"/>
</dbReference>
<dbReference type="InterPro" id="IPR018849">
    <property type="entry name" value="Urb2/Npa2_C"/>
</dbReference>
<gene>
    <name evidence="2" type="primary">Urb2</name>
    <name evidence="2" type="ORF">CEPORN_R09144</name>
</gene>
<evidence type="ECO:0000313" key="2">
    <source>
        <dbReference type="EMBL" id="NWU14285.1"/>
    </source>
</evidence>
<protein>
    <submittedName>
        <fullName evidence="2">URB2 protein</fullName>
    </submittedName>
</protein>
<accession>A0A7K5UER4</accession>
<dbReference type="Pfam" id="PF10441">
    <property type="entry name" value="Urb2"/>
    <property type="match status" value="1"/>
</dbReference>
<feature type="non-terminal residue" evidence="2">
    <location>
        <position position="1529"/>
    </location>
</feature>
<dbReference type="InterPro" id="IPR052609">
    <property type="entry name" value="Ribosome_Biogenesis_Reg"/>
</dbReference>
<evidence type="ECO:0000259" key="1">
    <source>
        <dbReference type="Pfam" id="PF10441"/>
    </source>
</evidence>